<evidence type="ECO:0000256" key="4">
    <source>
        <dbReference type="ARBA" id="ARBA00022553"/>
    </source>
</evidence>
<feature type="domain" description="Protein kinase" evidence="10">
    <location>
        <begin position="110"/>
        <end position="367"/>
    </location>
</feature>
<keyword evidence="6" id="KW-0547">Nucleotide-binding</keyword>
<keyword evidence="3 12" id="KW-0723">Serine/threonine-protein kinase</keyword>
<comment type="caution">
    <text evidence="12">The sequence shown here is derived from an EMBL/GenBank/DDBJ whole genome shotgun (WGS) entry which is preliminary data.</text>
</comment>
<protein>
    <recommendedName>
        <fullName evidence="2">non-specific serine/threonine protein kinase</fullName>
        <ecNumber evidence="2">2.7.11.1</ecNumber>
    </recommendedName>
</protein>
<dbReference type="AlphaFoldDB" id="A0AAV7Z187"/>
<dbReference type="PROSITE" id="PS50003">
    <property type="entry name" value="PH_DOMAIN"/>
    <property type="match status" value="1"/>
</dbReference>
<dbReference type="SMART" id="SM00133">
    <property type="entry name" value="S_TK_X"/>
    <property type="match status" value="1"/>
</dbReference>
<dbReference type="CDD" id="cd00821">
    <property type="entry name" value="PH"/>
    <property type="match status" value="1"/>
</dbReference>
<dbReference type="Gene3D" id="3.30.200.20">
    <property type="entry name" value="Phosphorylase Kinase, domain 1"/>
    <property type="match status" value="1"/>
</dbReference>
<gene>
    <name evidence="12" type="ORF">M0812_19854</name>
</gene>
<evidence type="ECO:0000259" key="9">
    <source>
        <dbReference type="PROSITE" id="PS50003"/>
    </source>
</evidence>
<dbReference type="EMBL" id="JANTQA010000044">
    <property type="protein sequence ID" value="KAJ3434370.1"/>
    <property type="molecule type" value="Genomic_DNA"/>
</dbReference>
<reference evidence="12" key="1">
    <citation type="submission" date="2022-08" db="EMBL/GenBank/DDBJ databases">
        <title>Novel sulphate-reducing endosymbionts in the free-living metamonad Anaeramoeba.</title>
        <authorList>
            <person name="Jerlstrom-Hultqvist J."/>
            <person name="Cepicka I."/>
            <person name="Gallot-Lavallee L."/>
            <person name="Salas-Leiva D."/>
            <person name="Curtis B.A."/>
            <person name="Zahonova K."/>
            <person name="Pipaliya S."/>
            <person name="Dacks J."/>
            <person name="Roger A.J."/>
        </authorList>
    </citation>
    <scope>NUCLEOTIDE SEQUENCE</scope>
    <source>
        <strain evidence="12">Busselton2</strain>
    </source>
</reference>
<dbReference type="Pfam" id="PF00169">
    <property type="entry name" value="PH"/>
    <property type="match status" value="1"/>
</dbReference>
<evidence type="ECO:0000256" key="7">
    <source>
        <dbReference type="ARBA" id="ARBA00022777"/>
    </source>
</evidence>
<dbReference type="InterPro" id="IPR045270">
    <property type="entry name" value="STKc_AGC"/>
</dbReference>
<dbReference type="PANTHER" id="PTHR24351">
    <property type="entry name" value="RIBOSOMAL PROTEIN S6 KINASE"/>
    <property type="match status" value="1"/>
</dbReference>
<keyword evidence="4" id="KW-0597">Phosphoprotein</keyword>
<comment type="similarity">
    <text evidence="1">Belongs to the protein kinase superfamily. AGC Ser/Thr protein kinase family. RAC subfamily.</text>
</comment>
<accession>A0AAV7Z187</accession>
<evidence type="ECO:0000256" key="6">
    <source>
        <dbReference type="ARBA" id="ARBA00022741"/>
    </source>
</evidence>
<dbReference type="InterPro" id="IPR011993">
    <property type="entry name" value="PH-like_dom_sf"/>
</dbReference>
<dbReference type="SMART" id="SM00220">
    <property type="entry name" value="S_TKc"/>
    <property type="match status" value="1"/>
</dbReference>
<keyword evidence="7 12" id="KW-0418">Kinase</keyword>
<keyword evidence="8" id="KW-0067">ATP-binding</keyword>
<keyword evidence="5" id="KW-0808">Transferase</keyword>
<dbReference type="Pfam" id="PF00069">
    <property type="entry name" value="Pkinase"/>
    <property type="match status" value="1"/>
</dbReference>
<evidence type="ECO:0000313" key="13">
    <source>
        <dbReference type="Proteomes" id="UP001146793"/>
    </source>
</evidence>
<dbReference type="PROSITE" id="PS51285">
    <property type="entry name" value="AGC_KINASE_CTER"/>
    <property type="match status" value="1"/>
</dbReference>
<evidence type="ECO:0000256" key="5">
    <source>
        <dbReference type="ARBA" id="ARBA00022679"/>
    </source>
</evidence>
<sequence length="448" mass="51670">MGCICPTEKKSEHQPLKQNKYDLSSESGSFSDLLSEDDSSYPRGMLPLTNSVIVDYAKKGRKKFVFSVNIPSARIYFISAKSEEDRDDWMKAISDTIKTQKTDKLSLKDFRVISIIGKGSDGKVTLVKELNSGQLYAMKIIKKSSVADNEQISQTMSERNVLMRVKHPFLIGLRYSFQTEEKLYMVLDYAPGGELFYHLKKSKRFPETRACLYVSEIILGLEHLHRMDVIYRDLKLENLLLDQEGHIKITDFGLVKTDLNKKFGGKTKTICGTPEYVAPEILLDEGYEFSVDWWSLGILLYEMVCGIPPFFSEDKEELYSLILDAKIKIPFYVRDSTKDLITKLLTRNPKKRLGYNGAEEIKNHEFFDGIDWEKLYNRGYTPEFIPTINKKDDLQNFDQKFTSIPISIPNKKKKKSSKKNTQNDFQGFTYIGEIQGIEIMEQLDEEKL</sequence>
<dbReference type="PROSITE" id="PS50011">
    <property type="entry name" value="PROTEIN_KINASE_DOM"/>
    <property type="match status" value="1"/>
</dbReference>
<evidence type="ECO:0000256" key="3">
    <source>
        <dbReference type="ARBA" id="ARBA00022527"/>
    </source>
</evidence>
<dbReference type="FunFam" id="1.10.510.10:FF:000008">
    <property type="entry name" value="Non-specific serine/threonine protein kinase"/>
    <property type="match status" value="1"/>
</dbReference>
<dbReference type="InterPro" id="IPR000961">
    <property type="entry name" value="AGC-kinase_C"/>
</dbReference>
<evidence type="ECO:0000259" key="10">
    <source>
        <dbReference type="PROSITE" id="PS50011"/>
    </source>
</evidence>
<dbReference type="InterPro" id="IPR017892">
    <property type="entry name" value="Pkinase_C"/>
</dbReference>
<dbReference type="PROSITE" id="PS00108">
    <property type="entry name" value="PROTEIN_KINASE_ST"/>
    <property type="match status" value="1"/>
</dbReference>
<evidence type="ECO:0000259" key="11">
    <source>
        <dbReference type="PROSITE" id="PS51285"/>
    </source>
</evidence>
<dbReference type="InterPro" id="IPR011009">
    <property type="entry name" value="Kinase-like_dom_sf"/>
</dbReference>
<proteinExistence type="inferred from homology"/>
<dbReference type="Gene3D" id="2.30.29.30">
    <property type="entry name" value="Pleckstrin-homology domain (PH domain)/Phosphotyrosine-binding domain (PTB)"/>
    <property type="match status" value="1"/>
</dbReference>
<dbReference type="InterPro" id="IPR000719">
    <property type="entry name" value="Prot_kinase_dom"/>
</dbReference>
<dbReference type="EC" id="2.7.11.1" evidence="2"/>
<name>A0AAV7Z187_9EUKA</name>
<dbReference type="InterPro" id="IPR001849">
    <property type="entry name" value="PH_domain"/>
</dbReference>
<feature type="domain" description="AGC-kinase C-terminal" evidence="11">
    <location>
        <begin position="368"/>
        <end position="440"/>
    </location>
</feature>
<evidence type="ECO:0000256" key="2">
    <source>
        <dbReference type="ARBA" id="ARBA00012513"/>
    </source>
</evidence>
<dbReference type="Proteomes" id="UP001146793">
    <property type="component" value="Unassembled WGS sequence"/>
</dbReference>
<evidence type="ECO:0000313" key="12">
    <source>
        <dbReference type="EMBL" id="KAJ3434370.1"/>
    </source>
</evidence>
<dbReference type="SUPFAM" id="SSF56112">
    <property type="entry name" value="Protein kinase-like (PK-like)"/>
    <property type="match status" value="1"/>
</dbReference>
<dbReference type="FunFam" id="3.30.200.20:FF:000042">
    <property type="entry name" value="Aurora kinase A"/>
    <property type="match status" value="1"/>
</dbReference>
<dbReference type="InterPro" id="IPR008271">
    <property type="entry name" value="Ser/Thr_kinase_AS"/>
</dbReference>
<dbReference type="GO" id="GO:0005524">
    <property type="term" value="F:ATP binding"/>
    <property type="evidence" value="ECO:0007669"/>
    <property type="project" value="UniProtKB-KW"/>
</dbReference>
<feature type="domain" description="PH" evidence="9">
    <location>
        <begin position="1"/>
        <end position="98"/>
    </location>
</feature>
<evidence type="ECO:0000256" key="1">
    <source>
        <dbReference type="ARBA" id="ARBA00006935"/>
    </source>
</evidence>
<dbReference type="Gene3D" id="1.10.510.10">
    <property type="entry name" value="Transferase(Phosphotransferase) domain 1"/>
    <property type="match status" value="1"/>
</dbReference>
<organism evidence="12 13">
    <name type="scientific">Anaeramoeba flamelloides</name>
    <dbReference type="NCBI Taxonomy" id="1746091"/>
    <lineage>
        <taxon>Eukaryota</taxon>
        <taxon>Metamonada</taxon>
        <taxon>Anaeramoebidae</taxon>
        <taxon>Anaeramoeba</taxon>
    </lineage>
</organism>
<dbReference type="Pfam" id="PF00433">
    <property type="entry name" value="Pkinase_C"/>
    <property type="match status" value="1"/>
</dbReference>
<evidence type="ECO:0000256" key="8">
    <source>
        <dbReference type="ARBA" id="ARBA00022840"/>
    </source>
</evidence>
<dbReference type="GO" id="GO:0004674">
    <property type="term" value="F:protein serine/threonine kinase activity"/>
    <property type="evidence" value="ECO:0007669"/>
    <property type="project" value="UniProtKB-KW"/>
</dbReference>
<dbReference type="CDD" id="cd05123">
    <property type="entry name" value="STKc_AGC"/>
    <property type="match status" value="1"/>
</dbReference>
<dbReference type="SUPFAM" id="SSF50729">
    <property type="entry name" value="PH domain-like"/>
    <property type="match status" value="1"/>
</dbReference>